<feature type="transmembrane region" description="Helical" evidence="6">
    <location>
        <begin position="203"/>
        <end position="226"/>
    </location>
</feature>
<evidence type="ECO:0000256" key="2">
    <source>
        <dbReference type="ARBA" id="ARBA00007349"/>
    </source>
</evidence>
<dbReference type="AlphaFoldDB" id="X0PAN0"/>
<evidence type="ECO:0000256" key="6">
    <source>
        <dbReference type="SAM" id="Phobius"/>
    </source>
</evidence>
<name>X0PAN0_9LACO</name>
<dbReference type="EMBL" id="BAKI01000012">
    <property type="protein sequence ID" value="GAF36488.1"/>
    <property type="molecule type" value="Genomic_DNA"/>
</dbReference>
<proteinExistence type="inferred from homology"/>
<comment type="subcellular location">
    <subcellularLocation>
        <location evidence="1">Membrane</location>
        <topology evidence="1">Multi-pass membrane protein</topology>
    </subcellularLocation>
</comment>
<feature type="transmembrane region" description="Helical" evidence="6">
    <location>
        <begin position="152"/>
        <end position="178"/>
    </location>
</feature>
<evidence type="ECO:0000256" key="1">
    <source>
        <dbReference type="ARBA" id="ARBA00004141"/>
    </source>
</evidence>
<dbReference type="NCBIfam" id="TIGR00785">
    <property type="entry name" value="dass"/>
    <property type="match status" value="1"/>
</dbReference>
<dbReference type="InterPro" id="IPR030676">
    <property type="entry name" value="CitT-rel"/>
</dbReference>
<evidence type="ECO:0000313" key="7">
    <source>
        <dbReference type="EMBL" id="GAF36488.1"/>
    </source>
</evidence>
<keyword evidence="4 6" id="KW-1133">Transmembrane helix</keyword>
<organism evidence="7 8">
    <name type="scientific">Lentilactobacillus farraginis DSM 18382 = JCM 14108</name>
    <dbReference type="NCBI Taxonomy" id="1423743"/>
    <lineage>
        <taxon>Bacteria</taxon>
        <taxon>Bacillati</taxon>
        <taxon>Bacillota</taxon>
        <taxon>Bacilli</taxon>
        <taxon>Lactobacillales</taxon>
        <taxon>Lactobacillaceae</taxon>
        <taxon>Lentilactobacillus</taxon>
    </lineage>
</organism>
<gene>
    <name evidence="7" type="ORF">JCM14108_1457</name>
</gene>
<accession>X0PAN0</accession>
<reference evidence="7" key="1">
    <citation type="journal article" date="2014" name="Genome Announc.">
        <title>Draft Genome Sequences of Two Lactobacillus Strains, L. farraginis JCM 14108T and L. composti JCM 14202T, Isolated from Compost of Distilled Shochu Residue.</title>
        <authorList>
            <person name="Yuki M."/>
            <person name="Oshima K."/>
            <person name="Suda W."/>
            <person name="Kitahara M."/>
            <person name="Kitamura K."/>
            <person name="Iida T."/>
            <person name="Hattori M."/>
            <person name="Ohkuma M."/>
        </authorList>
    </citation>
    <scope>NUCLEOTIDE SEQUENCE [LARGE SCALE GENOMIC DNA]</scope>
    <source>
        <strain evidence="7">JCM 14108</strain>
    </source>
</reference>
<evidence type="ECO:0000313" key="8">
    <source>
        <dbReference type="Proteomes" id="UP000019488"/>
    </source>
</evidence>
<sequence>MYPPEIKETPNAKEWADSELEKMGKTSTPEKMMASVFAIALVLWIISSFIGLDAATVAFLAVTLLLLTGVLTMDDILHETGAWNTILWFSILIFMATELNTLGVIPWLSKSIGTALHGVSWILVLLVLVLVYFYSHYLFASGTAHVSAMYSALLGVAISAGAPAVMAAIILGFTGAIFGSTTHFANGPATVLFGSGYVKQSDWWRLNAILALLYLVIWIGIGGLWMKVIGIW</sequence>
<feature type="transmembrane region" description="Helical" evidence="6">
    <location>
        <begin position="32"/>
        <end position="50"/>
    </location>
</feature>
<feature type="transmembrane region" description="Helical" evidence="6">
    <location>
        <begin position="120"/>
        <end position="140"/>
    </location>
</feature>
<dbReference type="GO" id="GO:0022857">
    <property type="term" value="F:transmembrane transporter activity"/>
    <property type="evidence" value="ECO:0007669"/>
    <property type="project" value="InterPro"/>
</dbReference>
<comment type="caution">
    <text evidence="7">The sequence shown here is derived from an EMBL/GenBank/DDBJ whole genome shotgun (WGS) entry which is preliminary data.</text>
</comment>
<evidence type="ECO:0000256" key="3">
    <source>
        <dbReference type="ARBA" id="ARBA00022692"/>
    </source>
</evidence>
<dbReference type="PANTHER" id="PTHR42826">
    <property type="entry name" value="DICARBOXYLATE TRANSPORTER 2.1, CHLOROPLASTIC"/>
    <property type="match status" value="1"/>
</dbReference>
<dbReference type="Proteomes" id="UP000019488">
    <property type="component" value="Unassembled WGS sequence"/>
</dbReference>
<dbReference type="GO" id="GO:0016020">
    <property type="term" value="C:membrane"/>
    <property type="evidence" value="ECO:0007669"/>
    <property type="project" value="UniProtKB-SubCell"/>
</dbReference>
<protein>
    <submittedName>
        <fullName evidence="7">2-oxoglutarate/malate translocator</fullName>
    </submittedName>
</protein>
<keyword evidence="3 6" id="KW-0812">Transmembrane</keyword>
<dbReference type="InterPro" id="IPR001898">
    <property type="entry name" value="SLC13A/DASS"/>
</dbReference>
<comment type="similarity">
    <text evidence="2">Belongs to the SLC13A/DASS transporter (TC 2.A.47) family. DIT1 subfamily.</text>
</comment>
<dbReference type="Pfam" id="PF00939">
    <property type="entry name" value="Na_sulph_symp"/>
    <property type="match status" value="1"/>
</dbReference>
<evidence type="ECO:0000256" key="5">
    <source>
        <dbReference type="ARBA" id="ARBA00023136"/>
    </source>
</evidence>
<feature type="transmembrane region" description="Helical" evidence="6">
    <location>
        <begin position="56"/>
        <end position="73"/>
    </location>
</feature>
<feature type="transmembrane region" description="Helical" evidence="6">
    <location>
        <begin position="85"/>
        <end position="108"/>
    </location>
</feature>
<evidence type="ECO:0000256" key="4">
    <source>
        <dbReference type="ARBA" id="ARBA00022989"/>
    </source>
</evidence>
<keyword evidence="5 6" id="KW-0472">Membrane</keyword>